<evidence type="ECO:0000313" key="4">
    <source>
        <dbReference type="Proteomes" id="UP000585437"/>
    </source>
</evidence>
<name>A0A7X0JGS5_9HYPH</name>
<dbReference type="AlphaFoldDB" id="A0A7X0JGS5"/>
<evidence type="ECO:0000256" key="2">
    <source>
        <dbReference type="SAM" id="SignalP"/>
    </source>
</evidence>
<proteinExistence type="predicted"/>
<feature type="region of interest" description="Disordered" evidence="1">
    <location>
        <begin position="29"/>
        <end position="97"/>
    </location>
</feature>
<feature type="compositionally biased region" description="Gly residues" evidence="1">
    <location>
        <begin position="36"/>
        <end position="49"/>
    </location>
</feature>
<sequence length="158" mass="15936">MGVTRRICLAALLAATLGSAIVAPVAPAFAKDGDGGSDGGGSSGSGNDGGGDDGDNHGGDDDGGDDHGKDGAGSHDASGGGYGPNDSDRARDAVRSGQIMPLKTMLRKIDATRYGRIIDIRLSRSPSRDVYQLKLRDNNGAIRTLRVDARSGSLLGGG</sequence>
<accession>A0A7X0JGS5</accession>
<evidence type="ECO:0000313" key="3">
    <source>
        <dbReference type="EMBL" id="MBB6507306.1"/>
    </source>
</evidence>
<feature type="chain" id="PRO_5030809224" evidence="2">
    <location>
        <begin position="31"/>
        <end position="158"/>
    </location>
</feature>
<evidence type="ECO:0000256" key="1">
    <source>
        <dbReference type="SAM" id="MobiDB-lite"/>
    </source>
</evidence>
<dbReference type="EMBL" id="JACHBU010000001">
    <property type="protein sequence ID" value="MBB6507306.1"/>
    <property type="molecule type" value="Genomic_DNA"/>
</dbReference>
<keyword evidence="4" id="KW-1185">Reference proteome</keyword>
<organism evidence="3 4">
    <name type="scientific">Rhizobium soli</name>
    <dbReference type="NCBI Taxonomy" id="424798"/>
    <lineage>
        <taxon>Bacteria</taxon>
        <taxon>Pseudomonadati</taxon>
        <taxon>Pseudomonadota</taxon>
        <taxon>Alphaproteobacteria</taxon>
        <taxon>Hyphomicrobiales</taxon>
        <taxon>Rhizobiaceae</taxon>
        <taxon>Rhizobium/Agrobacterium group</taxon>
        <taxon>Rhizobium</taxon>
    </lineage>
</organism>
<comment type="caution">
    <text evidence="3">The sequence shown here is derived from an EMBL/GenBank/DDBJ whole genome shotgun (WGS) entry which is preliminary data.</text>
</comment>
<gene>
    <name evidence="3" type="ORF">F4695_000625</name>
</gene>
<reference evidence="3 4" key="1">
    <citation type="submission" date="2020-08" db="EMBL/GenBank/DDBJ databases">
        <title>The Agave Microbiome: Exploring the role of microbial communities in plant adaptations to desert environments.</title>
        <authorList>
            <person name="Partida-Martinez L.P."/>
        </authorList>
    </citation>
    <scope>NUCLEOTIDE SEQUENCE [LARGE SCALE GENOMIC DNA]</scope>
    <source>
        <strain evidence="3 4">AS3.12</strain>
    </source>
</reference>
<dbReference type="InterPro" id="IPR006311">
    <property type="entry name" value="TAT_signal"/>
</dbReference>
<keyword evidence="2" id="KW-0732">Signal</keyword>
<dbReference type="RefSeq" id="WP_246453756.1">
    <property type="nucleotide sequence ID" value="NZ_JACHBU010000001.1"/>
</dbReference>
<feature type="compositionally biased region" description="Basic and acidic residues" evidence="1">
    <location>
        <begin position="54"/>
        <end position="73"/>
    </location>
</feature>
<dbReference type="Proteomes" id="UP000585437">
    <property type="component" value="Unassembled WGS sequence"/>
</dbReference>
<protein>
    <submittedName>
        <fullName evidence="3">Putative membrane protein YkoI</fullName>
    </submittedName>
</protein>
<dbReference type="PROSITE" id="PS51318">
    <property type="entry name" value="TAT"/>
    <property type="match status" value="1"/>
</dbReference>
<feature type="signal peptide" evidence="2">
    <location>
        <begin position="1"/>
        <end position="30"/>
    </location>
</feature>